<comment type="function">
    <text evidence="1 11">Required for nuclear membrane fusion during karyogamy.</text>
</comment>
<keyword evidence="14" id="KW-1185">Reference proteome</keyword>
<evidence type="ECO:0000256" key="7">
    <source>
        <dbReference type="ARBA" id="ARBA00022989"/>
    </source>
</evidence>
<evidence type="ECO:0000256" key="11">
    <source>
        <dbReference type="RuleBase" id="RU368082"/>
    </source>
</evidence>
<comment type="subcellular location">
    <subcellularLocation>
        <location evidence="11">Endoplasmic reticulum membrane</location>
    </subcellularLocation>
    <subcellularLocation>
        <location evidence="11">Nucleus membrane</location>
    </subcellularLocation>
</comment>
<evidence type="ECO:0000313" key="13">
    <source>
        <dbReference type="EMBL" id="KAK9770068.1"/>
    </source>
</evidence>
<accession>A0ABR2X8I1</accession>
<keyword evidence="7" id="KW-1133">Transmembrane helix</keyword>
<keyword evidence="3 11" id="KW-0415">Karyogamy</keyword>
<keyword evidence="10 11" id="KW-0539">Nucleus</keyword>
<evidence type="ECO:0000256" key="8">
    <source>
        <dbReference type="ARBA" id="ARBA00023136"/>
    </source>
</evidence>
<proteinExistence type="inferred from homology"/>
<evidence type="ECO:0000313" key="14">
    <source>
        <dbReference type="Proteomes" id="UP001465668"/>
    </source>
</evidence>
<dbReference type="EMBL" id="JARVKM010000102">
    <property type="protein sequence ID" value="KAK9770068.1"/>
    <property type="molecule type" value="Genomic_DNA"/>
</dbReference>
<protein>
    <submittedName>
        <fullName evidence="13">Uncharacterized protein</fullName>
    </submittedName>
</protein>
<comment type="caution">
    <text evidence="13">The sequence shown here is derived from an EMBL/GenBank/DDBJ whole genome shotgun (WGS) entry which is preliminary data.</text>
</comment>
<sequence length="510" mass="55750">MMLHSKSGPRHGMVALLLLATSELATAFGWRSQSRASSSVRDDFEVRPSYSSSQLLNTGQRPLTSYEVALHELQQLESEPVCHRTAARLLINNCQVLDGKDEATILTDSGRQIRDFVDAYAASLSICDLERGGFTISSACDNFKEPVLKQLSLGERAVLHVSSREIDHCLSGLASSDSGWNTWISYRHKALRFCEAARADNEKAEHIRLFQRLTKIMSKMTHGVEEVLDKHMKDFDSKVQLTSDRIDSLSPQLDHINAGLGGLQHLIADDLTLALQKSTDTVNAGTASAVNLQRALEILMQTVLATNAEATSAHEMSIEIVARKADSEFATIMTAMTAAFASAETLQNQIELAHRQSAELETRQAHLEEGMVRLVDVTEVLAKQYDQHTYLLHQAQDMTNEILDTLEDTAASAAIVGDAFAKQSSATSWWPYIWCPAASLVMGSYGLPPSAMRNIALVALGEFAGLMVSFVQLIPFSLPSIIDLSVLRTSTHTASATPPAAMRTSGNFTS</sequence>
<keyword evidence="4" id="KW-0812">Transmembrane</keyword>
<organism evidence="13 14">
    <name type="scientific">Seiridium cardinale</name>
    <dbReference type="NCBI Taxonomy" id="138064"/>
    <lineage>
        <taxon>Eukaryota</taxon>
        <taxon>Fungi</taxon>
        <taxon>Dikarya</taxon>
        <taxon>Ascomycota</taxon>
        <taxon>Pezizomycotina</taxon>
        <taxon>Sordariomycetes</taxon>
        <taxon>Xylariomycetidae</taxon>
        <taxon>Amphisphaeriales</taxon>
        <taxon>Sporocadaceae</taxon>
        <taxon>Seiridium</taxon>
    </lineage>
</organism>
<feature type="chain" id="PRO_5045558103" evidence="12">
    <location>
        <begin position="28"/>
        <end position="510"/>
    </location>
</feature>
<name>A0ABR2X8I1_9PEZI</name>
<evidence type="ECO:0000256" key="1">
    <source>
        <dbReference type="ARBA" id="ARBA00003389"/>
    </source>
</evidence>
<evidence type="ECO:0000256" key="10">
    <source>
        <dbReference type="ARBA" id="ARBA00023242"/>
    </source>
</evidence>
<keyword evidence="8" id="KW-0472">Membrane</keyword>
<gene>
    <name evidence="13" type="ORF">SCAR479_13257</name>
</gene>
<evidence type="ECO:0000256" key="6">
    <source>
        <dbReference type="ARBA" id="ARBA00022824"/>
    </source>
</evidence>
<dbReference type="InterPro" id="IPR007292">
    <property type="entry name" value="Nuclear_fusion_Kar5"/>
</dbReference>
<keyword evidence="5 11" id="KW-0732">Signal</keyword>
<keyword evidence="6 11" id="KW-0256">Endoplasmic reticulum</keyword>
<dbReference type="PANTHER" id="PTHR28012">
    <property type="entry name" value="NUCLEAR FUSION PROTEIN KAR5"/>
    <property type="match status" value="1"/>
</dbReference>
<reference evidence="13 14" key="1">
    <citation type="submission" date="2024-02" db="EMBL/GenBank/DDBJ databases">
        <title>First draft genome assembly of two strains of Seiridium cardinale.</title>
        <authorList>
            <person name="Emiliani G."/>
            <person name="Scali E."/>
        </authorList>
    </citation>
    <scope>NUCLEOTIDE SEQUENCE [LARGE SCALE GENOMIC DNA]</scope>
    <source>
        <strain evidence="13 14">BM-138-000479</strain>
    </source>
</reference>
<comment type="similarity">
    <text evidence="2 11">Belongs to the KAR5 family.</text>
</comment>
<feature type="signal peptide" evidence="12">
    <location>
        <begin position="1"/>
        <end position="27"/>
    </location>
</feature>
<keyword evidence="9" id="KW-0325">Glycoprotein</keyword>
<evidence type="ECO:0000256" key="12">
    <source>
        <dbReference type="SAM" id="SignalP"/>
    </source>
</evidence>
<dbReference type="Proteomes" id="UP001465668">
    <property type="component" value="Unassembled WGS sequence"/>
</dbReference>
<evidence type="ECO:0000256" key="3">
    <source>
        <dbReference type="ARBA" id="ARBA00022459"/>
    </source>
</evidence>
<evidence type="ECO:0000256" key="2">
    <source>
        <dbReference type="ARBA" id="ARBA00010473"/>
    </source>
</evidence>
<evidence type="ECO:0000256" key="4">
    <source>
        <dbReference type="ARBA" id="ARBA00022692"/>
    </source>
</evidence>
<dbReference type="PANTHER" id="PTHR28012:SF1">
    <property type="entry name" value="NUCLEAR FUSION PROTEIN KAR5"/>
    <property type="match status" value="1"/>
</dbReference>
<dbReference type="Pfam" id="PF04163">
    <property type="entry name" value="Tht1"/>
    <property type="match status" value="1"/>
</dbReference>
<evidence type="ECO:0000256" key="9">
    <source>
        <dbReference type="ARBA" id="ARBA00023180"/>
    </source>
</evidence>
<evidence type="ECO:0000256" key="5">
    <source>
        <dbReference type="ARBA" id="ARBA00022729"/>
    </source>
</evidence>